<reference evidence="4" key="1">
    <citation type="submission" date="2016-10" db="EMBL/GenBank/DDBJ databases">
        <authorList>
            <person name="Varghese N."/>
            <person name="Submissions S."/>
        </authorList>
    </citation>
    <scope>NUCLEOTIDE SEQUENCE [LARGE SCALE GENOMIC DNA]</scope>
    <source>
        <strain evidence="4">DSM 17101</strain>
    </source>
</reference>
<gene>
    <name evidence="3" type="ORF">SAMN04489708_11063</name>
</gene>
<proteinExistence type="predicted"/>
<dbReference type="InterPro" id="IPR002711">
    <property type="entry name" value="HNH"/>
</dbReference>
<protein>
    <submittedName>
        <fullName evidence="3">HNH endonuclease</fullName>
    </submittedName>
</protein>
<evidence type="ECO:0000256" key="1">
    <source>
        <dbReference type="SAM" id="MobiDB-lite"/>
    </source>
</evidence>
<accession>A0A1H0RHC1</accession>
<evidence type="ECO:0000313" key="4">
    <source>
        <dbReference type="Proteomes" id="UP000199317"/>
    </source>
</evidence>
<dbReference type="Gene3D" id="1.10.30.50">
    <property type="match status" value="1"/>
</dbReference>
<feature type="region of interest" description="Disordered" evidence="1">
    <location>
        <begin position="19"/>
        <end position="39"/>
    </location>
</feature>
<dbReference type="Proteomes" id="UP000199317">
    <property type="component" value="Unassembled WGS sequence"/>
</dbReference>
<keyword evidence="3" id="KW-0255">Endonuclease</keyword>
<keyword evidence="4" id="KW-1185">Reference proteome</keyword>
<dbReference type="InterPro" id="IPR003615">
    <property type="entry name" value="HNH_nuc"/>
</dbReference>
<sequence>MSQRPRIPAAAQRIQMAQATRLQQAPRIGATHRDRGRARQEARLRIWLRDGPHCKGCGKLIDITPGTSDPFELDHTVPLWRGGKDADHNRQCLCPDCHAAKTAREAQERARCGTG</sequence>
<dbReference type="AlphaFoldDB" id="A0A1H0RHC1"/>
<keyword evidence="3" id="KW-0540">Nuclease</keyword>
<dbReference type="GO" id="GO:0004519">
    <property type="term" value="F:endonuclease activity"/>
    <property type="evidence" value="ECO:0007669"/>
    <property type="project" value="UniProtKB-KW"/>
</dbReference>
<dbReference type="Pfam" id="PF01844">
    <property type="entry name" value="HNH"/>
    <property type="match status" value="1"/>
</dbReference>
<dbReference type="RefSeq" id="WP_244160077.1">
    <property type="nucleotide sequence ID" value="NZ_FNJL01000010.1"/>
</dbReference>
<name>A0A1H0RHC1_9BURK</name>
<organism evidence="3 4">
    <name type="scientific">Paracidovorax cattleyae</name>
    <dbReference type="NCBI Taxonomy" id="80868"/>
    <lineage>
        <taxon>Bacteria</taxon>
        <taxon>Pseudomonadati</taxon>
        <taxon>Pseudomonadota</taxon>
        <taxon>Betaproteobacteria</taxon>
        <taxon>Burkholderiales</taxon>
        <taxon>Comamonadaceae</taxon>
        <taxon>Paracidovorax</taxon>
    </lineage>
</organism>
<dbReference type="GO" id="GO:0003676">
    <property type="term" value="F:nucleic acid binding"/>
    <property type="evidence" value="ECO:0007669"/>
    <property type="project" value="InterPro"/>
</dbReference>
<feature type="domain" description="HNH nuclease" evidence="2">
    <location>
        <begin position="41"/>
        <end position="99"/>
    </location>
</feature>
<evidence type="ECO:0000259" key="2">
    <source>
        <dbReference type="SMART" id="SM00507"/>
    </source>
</evidence>
<dbReference type="CDD" id="cd00085">
    <property type="entry name" value="HNHc"/>
    <property type="match status" value="1"/>
</dbReference>
<dbReference type="EMBL" id="FNJL01000010">
    <property type="protein sequence ID" value="SDP28841.1"/>
    <property type="molecule type" value="Genomic_DNA"/>
</dbReference>
<keyword evidence="3" id="KW-0378">Hydrolase</keyword>
<evidence type="ECO:0000313" key="3">
    <source>
        <dbReference type="EMBL" id="SDP28841.1"/>
    </source>
</evidence>
<dbReference type="SMART" id="SM00507">
    <property type="entry name" value="HNHc"/>
    <property type="match status" value="1"/>
</dbReference>
<dbReference type="GO" id="GO:0008270">
    <property type="term" value="F:zinc ion binding"/>
    <property type="evidence" value="ECO:0007669"/>
    <property type="project" value="InterPro"/>
</dbReference>